<name>A0A0D8XMM9_DICVI</name>
<dbReference type="STRING" id="29172.A0A0D8XMM9"/>
<dbReference type="Proteomes" id="UP000053766">
    <property type="component" value="Unassembled WGS sequence"/>
</dbReference>
<evidence type="ECO:0000313" key="3">
    <source>
        <dbReference type="Proteomes" id="UP000053766"/>
    </source>
</evidence>
<reference evidence="3" key="2">
    <citation type="journal article" date="2016" name="Sci. Rep.">
        <title>Dictyocaulus viviparus genome, variome and transcriptome elucidate lungworm biology and support future intervention.</title>
        <authorList>
            <person name="McNulty S.N."/>
            <person name="Strube C."/>
            <person name="Rosa B.A."/>
            <person name="Martin J.C."/>
            <person name="Tyagi R."/>
            <person name="Choi Y.J."/>
            <person name="Wang Q."/>
            <person name="Hallsworth Pepin K."/>
            <person name="Zhang X."/>
            <person name="Ozersky P."/>
            <person name="Wilson R.K."/>
            <person name="Sternberg P.W."/>
            <person name="Gasser R.B."/>
            <person name="Mitreva M."/>
        </authorList>
    </citation>
    <scope>NUCLEOTIDE SEQUENCE [LARGE SCALE GENOMIC DNA]</scope>
    <source>
        <strain evidence="3">HannoverDv2000</strain>
    </source>
</reference>
<feature type="transmembrane region" description="Helical" evidence="1">
    <location>
        <begin position="88"/>
        <end position="106"/>
    </location>
</feature>
<organism evidence="2 3">
    <name type="scientific">Dictyocaulus viviparus</name>
    <name type="common">Bovine lungworm</name>
    <dbReference type="NCBI Taxonomy" id="29172"/>
    <lineage>
        <taxon>Eukaryota</taxon>
        <taxon>Metazoa</taxon>
        <taxon>Ecdysozoa</taxon>
        <taxon>Nematoda</taxon>
        <taxon>Chromadorea</taxon>
        <taxon>Rhabditida</taxon>
        <taxon>Rhabditina</taxon>
        <taxon>Rhabditomorpha</taxon>
        <taxon>Strongyloidea</taxon>
        <taxon>Metastrongylidae</taxon>
        <taxon>Dictyocaulus</taxon>
    </lineage>
</organism>
<evidence type="ECO:0000256" key="1">
    <source>
        <dbReference type="SAM" id="Phobius"/>
    </source>
</evidence>
<proteinExistence type="predicted"/>
<sequence length="139" mass="15655">MAHISFSDHRSVTNACGVSQMGGRMARNSFRTRFARVAGGFETHPGEYPWTAAIKTKVSLRFSHITSPLSVVSDKSNRWEILLRTSRLWFINLMALITVVQVFLAGPTSLRLLIALKLFVQSSTTRKSFKISVLRCRII</sequence>
<reference evidence="2 3" key="1">
    <citation type="submission" date="2013-11" db="EMBL/GenBank/DDBJ databases">
        <title>Draft genome of the bovine lungworm Dictyocaulus viviparus.</title>
        <authorList>
            <person name="Mitreva M."/>
        </authorList>
    </citation>
    <scope>NUCLEOTIDE SEQUENCE [LARGE SCALE GENOMIC DNA]</scope>
    <source>
        <strain evidence="2 3">HannoverDv2000</strain>
    </source>
</reference>
<dbReference type="EMBL" id="KN716387">
    <property type="protein sequence ID" value="KJH45775.1"/>
    <property type="molecule type" value="Genomic_DNA"/>
</dbReference>
<keyword evidence="1" id="KW-1133">Transmembrane helix</keyword>
<evidence type="ECO:0000313" key="2">
    <source>
        <dbReference type="EMBL" id="KJH45775.1"/>
    </source>
</evidence>
<protein>
    <submittedName>
        <fullName evidence="2">Uncharacterized protein</fullName>
    </submittedName>
</protein>
<gene>
    <name evidence="2" type="ORF">DICVIV_08171</name>
</gene>
<dbReference type="AlphaFoldDB" id="A0A0D8XMM9"/>
<keyword evidence="1" id="KW-0812">Transmembrane</keyword>
<accession>A0A0D8XMM9</accession>
<keyword evidence="1" id="KW-0472">Membrane</keyword>
<keyword evidence="3" id="KW-1185">Reference proteome</keyword>